<sequence>MTIEGSAESSHVHVNSTHVDHGMPTYVPQQSADAVSHQKFGQGFGRGFGAGFGQGNLLIDAVRRLLSRRRR</sequence>
<evidence type="ECO:0000256" key="1">
    <source>
        <dbReference type="SAM" id="MobiDB-lite"/>
    </source>
</evidence>
<organism evidence="2 3">
    <name type="scientific">Kineosporia succinea</name>
    <dbReference type="NCBI Taxonomy" id="84632"/>
    <lineage>
        <taxon>Bacteria</taxon>
        <taxon>Bacillati</taxon>
        <taxon>Actinomycetota</taxon>
        <taxon>Actinomycetes</taxon>
        <taxon>Kineosporiales</taxon>
        <taxon>Kineosporiaceae</taxon>
        <taxon>Kineosporia</taxon>
    </lineage>
</organism>
<gene>
    <name evidence="2" type="ORF">J2S57_001110</name>
</gene>
<reference evidence="2 3" key="1">
    <citation type="submission" date="2023-07" db="EMBL/GenBank/DDBJ databases">
        <title>Sequencing the genomes of 1000 actinobacteria strains.</title>
        <authorList>
            <person name="Klenk H.-P."/>
        </authorList>
    </citation>
    <scope>NUCLEOTIDE SEQUENCE [LARGE SCALE GENOMIC DNA]</scope>
    <source>
        <strain evidence="2 3">DSM 44388</strain>
    </source>
</reference>
<feature type="compositionally biased region" description="Polar residues" evidence="1">
    <location>
        <begin position="7"/>
        <end position="17"/>
    </location>
</feature>
<keyword evidence="3" id="KW-1185">Reference proteome</keyword>
<feature type="region of interest" description="Disordered" evidence="1">
    <location>
        <begin position="1"/>
        <end position="26"/>
    </location>
</feature>
<dbReference type="Proteomes" id="UP001235712">
    <property type="component" value="Unassembled WGS sequence"/>
</dbReference>
<protein>
    <submittedName>
        <fullName evidence="2">Uncharacterized protein</fullName>
    </submittedName>
</protein>
<accession>A0ABT9NYI2</accession>
<dbReference type="EMBL" id="JAUSQZ010000001">
    <property type="protein sequence ID" value="MDP9825361.1"/>
    <property type="molecule type" value="Genomic_DNA"/>
</dbReference>
<proteinExistence type="predicted"/>
<evidence type="ECO:0000313" key="2">
    <source>
        <dbReference type="EMBL" id="MDP9825361.1"/>
    </source>
</evidence>
<name>A0ABT9NYI2_9ACTN</name>
<dbReference type="RefSeq" id="WP_307239061.1">
    <property type="nucleotide sequence ID" value="NZ_JAUSQZ010000001.1"/>
</dbReference>
<comment type="caution">
    <text evidence="2">The sequence shown here is derived from an EMBL/GenBank/DDBJ whole genome shotgun (WGS) entry which is preliminary data.</text>
</comment>
<evidence type="ECO:0000313" key="3">
    <source>
        <dbReference type="Proteomes" id="UP001235712"/>
    </source>
</evidence>